<name>A0A373FNS6_COMTE</name>
<dbReference type="OrthoDB" id="7856828at2"/>
<keyword evidence="2" id="KW-1185">Reference proteome</keyword>
<proteinExistence type="predicted"/>
<sequence length="132" mass="14796">MTIRPQYHLRPGPQGLQAWNVRKLIALAAAQQLEPKWVALAEITELDQRYWFTEPGDEPTPRAIAEHLKLVEAADTAYPILLDAQGRLMDGMHRAVKRLAQGHSTIWALQFAQTPAPDFVGVAADDLPYDED</sequence>
<comment type="caution">
    <text evidence="1">The sequence shown here is derived from an EMBL/GenBank/DDBJ whole genome shotgun (WGS) entry which is preliminary data.</text>
</comment>
<evidence type="ECO:0000313" key="2">
    <source>
        <dbReference type="Proteomes" id="UP000261948"/>
    </source>
</evidence>
<dbReference type="Proteomes" id="UP000261948">
    <property type="component" value="Unassembled WGS sequence"/>
</dbReference>
<protein>
    <recommendedName>
        <fullName evidence="3">Chromosome partitioning protein ParB</fullName>
    </recommendedName>
</protein>
<accession>A0A373FNS6</accession>
<gene>
    <name evidence="1" type="ORF">DZC30_07610</name>
</gene>
<dbReference type="EMBL" id="QURR01000007">
    <property type="protein sequence ID" value="RGE45796.1"/>
    <property type="molecule type" value="Genomic_DNA"/>
</dbReference>
<reference evidence="1 2" key="1">
    <citation type="submission" date="2018-08" db="EMBL/GenBank/DDBJ databases">
        <title>Comamonas testosteroni strain SWCO2.</title>
        <authorList>
            <person name="Jiang N."/>
            <person name="Zhang X.Z."/>
        </authorList>
    </citation>
    <scope>NUCLEOTIDE SEQUENCE [LARGE SCALE GENOMIC DNA]</scope>
    <source>
        <strain evidence="1 2">SWCO2</strain>
    </source>
</reference>
<evidence type="ECO:0008006" key="3">
    <source>
        <dbReference type="Google" id="ProtNLM"/>
    </source>
</evidence>
<evidence type="ECO:0000313" key="1">
    <source>
        <dbReference type="EMBL" id="RGE45796.1"/>
    </source>
</evidence>
<organism evidence="1 2">
    <name type="scientific">Comamonas testosteroni</name>
    <name type="common">Pseudomonas testosteroni</name>
    <dbReference type="NCBI Taxonomy" id="285"/>
    <lineage>
        <taxon>Bacteria</taxon>
        <taxon>Pseudomonadati</taxon>
        <taxon>Pseudomonadota</taxon>
        <taxon>Betaproteobacteria</taxon>
        <taxon>Burkholderiales</taxon>
        <taxon>Comamonadaceae</taxon>
        <taxon>Comamonas</taxon>
    </lineage>
</organism>
<dbReference type="AlphaFoldDB" id="A0A373FNS6"/>